<feature type="compositionally biased region" description="Basic and acidic residues" evidence="7">
    <location>
        <begin position="70"/>
        <end position="84"/>
    </location>
</feature>
<proteinExistence type="inferred from homology"/>
<evidence type="ECO:0000313" key="10">
    <source>
        <dbReference type="Proteomes" id="UP000199144"/>
    </source>
</evidence>
<accession>A0A1I4HP62</accession>
<keyword evidence="10" id="KW-1185">Reference proteome</keyword>
<keyword evidence="4 9" id="KW-0223">Dioxygenase</keyword>
<protein>
    <submittedName>
        <fullName evidence="9">Alpha-ketoglutarate-dependent 2,4-dichlorophenoxyacetate dioxygenase</fullName>
    </submittedName>
</protein>
<dbReference type="EMBL" id="FOTQ01000001">
    <property type="protein sequence ID" value="SFL43884.1"/>
    <property type="molecule type" value="Genomic_DNA"/>
</dbReference>
<dbReference type="Gene3D" id="3.60.130.10">
    <property type="entry name" value="Clavaminate synthase-like"/>
    <property type="match status" value="1"/>
</dbReference>
<dbReference type="InterPro" id="IPR003819">
    <property type="entry name" value="TauD/TfdA-like"/>
</dbReference>
<comment type="cofactor">
    <cofactor evidence="1">
        <name>Fe(2+)</name>
        <dbReference type="ChEBI" id="CHEBI:29033"/>
    </cofactor>
</comment>
<dbReference type="AlphaFoldDB" id="A0A1I4HP62"/>
<dbReference type="GO" id="GO:0046872">
    <property type="term" value="F:metal ion binding"/>
    <property type="evidence" value="ECO:0007669"/>
    <property type="project" value="UniProtKB-KW"/>
</dbReference>
<dbReference type="RefSeq" id="WP_242654666.1">
    <property type="nucleotide sequence ID" value="NZ_FOTQ01000001.1"/>
</dbReference>
<dbReference type="Pfam" id="PF02668">
    <property type="entry name" value="TauD"/>
    <property type="match status" value="1"/>
</dbReference>
<name>A0A1I4HP62_9RHOB</name>
<dbReference type="Proteomes" id="UP000199144">
    <property type="component" value="Unassembled WGS sequence"/>
</dbReference>
<evidence type="ECO:0000313" key="9">
    <source>
        <dbReference type="EMBL" id="SFL43884.1"/>
    </source>
</evidence>
<keyword evidence="3" id="KW-0479">Metal-binding</keyword>
<evidence type="ECO:0000256" key="5">
    <source>
        <dbReference type="ARBA" id="ARBA00023002"/>
    </source>
</evidence>
<dbReference type="STRING" id="254406.SAMN04488042_101199"/>
<evidence type="ECO:0000256" key="4">
    <source>
        <dbReference type="ARBA" id="ARBA00022964"/>
    </source>
</evidence>
<evidence type="ECO:0000259" key="8">
    <source>
        <dbReference type="Pfam" id="PF02668"/>
    </source>
</evidence>
<dbReference type="InterPro" id="IPR042098">
    <property type="entry name" value="TauD-like_sf"/>
</dbReference>
<sequence>MTGDMDALKTTPLTETFGVIVEGVDLSDVSAATFGALRMLFEEHSALLFKGQDLSPEAHLRLGEMFGPIEDREADKRKPGEKAPVRPVSNETEEGGVTGEMDLHTLNLKANQLWHIDSTFLPVPALCNILMGKVVTKTGGETELASTRAAWAEMPEALKDRIRGRVLGHNFIRSREMISPELAQQAQFTKWGAQRWPAVWPNPVNGREGLFIASHVYEVEGMGREEGAALIAELMAFCTLPKFTYSHKWEVGDVLIWDQRAVLHRGRAWDYSEPRTLVSVCCSMTDADGLAAAREVVAAAG</sequence>
<evidence type="ECO:0000256" key="7">
    <source>
        <dbReference type="SAM" id="MobiDB-lite"/>
    </source>
</evidence>
<keyword evidence="6" id="KW-0408">Iron</keyword>
<dbReference type="InterPro" id="IPR051178">
    <property type="entry name" value="TfdA_dioxygenase"/>
</dbReference>
<dbReference type="PANTHER" id="PTHR43779">
    <property type="entry name" value="DIOXYGENASE RV0097-RELATED"/>
    <property type="match status" value="1"/>
</dbReference>
<feature type="domain" description="TauD/TfdA-like" evidence="8">
    <location>
        <begin position="10"/>
        <end position="279"/>
    </location>
</feature>
<keyword evidence="5" id="KW-0560">Oxidoreductase</keyword>
<gene>
    <name evidence="9" type="ORF">SAMN04488042_101199</name>
</gene>
<evidence type="ECO:0000256" key="6">
    <source>
        <dbReference type="ARBA" id="ARBA00023004"/>
    </source>
</evidence>
<evidence type="ECO:0000256" key="2">
    <source>
        <dbReference type="ARBA" id="ARBA00005896"/>
    </source>
</evidence>
<comment type="similarity">
    <text evidence="2">Belongs to the TfdA dioxygenase family.</text>
</comment>
<feature type="region of interest" description="Disordered" evidence="7">
    <location>
        <begin position="70"/>
        <end position="98"/>
    </location>
</feature>
<organism evidence="9 10">
    <name type="scientific">Shimia aestuarii</name>
    <dbReference type="NCBI Taxonomy" id="254406"/>
    <lineage>
        <taxon>Bacteria</taxon>
        <taxon>Pseudomonadati</taxon>
        <taxon>Pseudomonadota</taxon>
        <taxon>Alphaproteobacteria</taxon>
        <taxon>Rhodobacterales</taxon>
        <taxon>Roseobacteraceae</taxon>
    </lineage>
</organism>
<evidence type="ECO:0000256" key="1">
    <source>
        <dbReference type="ARBA" id="ARBA00001954"/>
    </source>
</evidence>
<dbReference type="SUPFAM" id="SSF51197">
    <property type="entry name" value="Clavaminate synthase-like"/>
    <property type="match status" value="1"/>
</dbReference>
<evidence type="ECO:0000256" key="3">
    <source>
        <dbReference type="ARBA" id="ARBA00022723"/>
    </source>
</evidence>
<dbReference type="GO" id="GO:0016706">
    <property type="term" value="F:2-oxoglutarate-dependent dioxygenase activity"/>
    <property type="evidence" value="ECO:0007669"/>
    <property type="project" value="UniProtKB-ARBA"/>
</dbReference>
<dbReference type="PANTHER" id="PTHR43779:SF2">
    <property type="entry name" value="ALPHA-KETOGLUTARATE-DEPENDENT XANTHINE DIOXYGENASE XAN1"/>
    <property type="match status" value="1"/>
</dbReference>
<reference evidence="9 10" key="1">
    <citation type="submission" date="2016-10" db="EMBL/GenBank/DDBJ databases">
        <authorList>
            <person name="de Groot N.N."/>
        </authorList>
    </citation>
    <scope>NUCLEOTIDE SEQUENCE [LARGE SCALE GENOMIC DNA]</scope>
    <source>
        <strain evidence="9 10">DSM 15283</strain>
    </source>
</reference>